<proteinExistence type="predicted"/>
<name>N1R052_AEGTA</name>
<dbReference type="PANTHER" id="PTHR36709:SF1">
    <property type="entry name" value="OS02G0604100 PROTEIN"/>
    <property type="match status" value="1"/>
</dbReference>
<accession>N1R052</accession>
<evidence type="ECO:0000256" key="1">
    <source>
        <dbReference type="SAM" id="MobiDB-lite"/>
    </source>
</evidence>
<reference evidence="2" key="1">
    <citation type="submission" date="2015-06" db="UniProtKB">
        <authorList>
            <consortium name="EnsemblPlants"/>
        </authorList>
    </citation>
    <scope>IDENTIFICATION</scope>
</reference>
<dbReference type="PANTHER" id="PTHR36709">
    <property type="entry name" value="OS02G0604100 PROTEIN"/>
    <property type="match status" value="1"/>
</dbReference>
<dbReference type="AlphaFoldDB" id="N1R052"/>
<organism evidence="2">
    <name type="scientific">Aegilops tauschii</name>
    <name type="common">Tausch's goatgrass</name>
    <name type="synonym">Aegilops squarrosa</name>
    <dbReference type="NCBI Taxonomy" id="37682"/>
    <lineage>
        <taxon>Eukaryota</taxon>
        <taxon>Viridiplantae</taxon>
        <taxon>Streptophyta</taxon>
        <taxon>Embryophyta</taxon>
        <taxon>Tracheophyta</taxon>
        <taxon>Spermatophyta</taxon>
        <taxon>Magnoliopsida</taxon>
        <taxon>Liliopsida</taxon>
        <taxon>Poales</taxon>
        <taxon>Poaceae</taxon>
        <taxon>BOP clade</taxon>
        <taxon>Pooideae</taxon>
        <taxon>Triticodae</taxon>
        <taxon>Triticeae</taxon>
        <taxon>Triticinae</taxon>
        <taxon>Aegilops</taxon>
    </lineage>
</organism>
<dbReference type="EnsemblPlants" id="EMT17067">
    <property type="protein sequence ID" value="EMT17067"/>
    <property type="gene ID" value="F775_23938"/>
</dbReference>
<feature type="region of interest" description="Disordered" evidence="1">
    <location>
        <begin position="1"/>
        <end position="46"/>
    </location>
</feature>
<evidence type="ECO:0000313" key="2">
    <source>
        <dbReference type="EnsemblPlants" id="EMT17067"/>
    </source>
</evidence>
<protein>
    <submittedName>
        <fullName evidence="2">Uncharacterized protein</fullName>
    </submittedName>
</protein>
<sequence length="238" mass="27058">MAKYNVVQKSKRESSHDRKRRAHGDPNSGKLKHHNAPIAISGKRKRKLLRRLNRDQKEAAMVKALENNMGDVDMVSAEASSETAKDKSQMKFNVKKNSRIQIKRLKGKGRKKAKNVKPPTKEKADAMLNCPPRCVCCGLSAPTELEINVAYSTLYFRYGYYDDCKPLTELKSCFTQRRNLGTQVKGIFNTDPQKAAYVQRFVGVRTYATLSTVARYLVIKDELCDAWKVIQYLVILSP</sequence>